<name>A0A848NN72_9BURK</name>
<feature type="domain" description="ESPR" evidence="2">
    <location>
        <begin position="1"/>
        <end position="28"/>
    </location>
</feature>
<evidence type="ECO:0000259" key="2">
    <source>
        <dbReference type="Pfam" id="PF13018"/>
    </source>
</evidence>
<dbReference type="InterPro" id="IPR024973">
    <property type="entry name" value="ESPR"/>
</dbReference>
<feature type="compositionally biased region" description="Pro residues" evidence="1">
    <location>
        <begin position="291"/>
        <end position="314"/>
    </location>
</feature>
<feature type="compositionally biased region" description="Pro residues" evidence="1">
    <location>
        <begin position="321"/>
        <end position="330"/>
    </location>
</feature>
<dbReference type="RefSeq" id="WP_211485786.1">
    <property type="nucleotide sequence ID" value="NZ_JABBZE010000345.1"/>
</dbReference>
<dbReference type="EMBL" id="JABBZE010000345">
    <property type="protein sequence ID" value="NMU92340.1"/>
    <property type="molecule type" value="Genomic_DNA"/>
</dbReference>
<evidence type="ECO:0000256" key="1">
    <source>
        <dbReference type="SAM" id="MobiDB-lite"/>
    </source>
</evidence>
<sequence length="343" mass="34542">MNHIYRLVWNRRLRVWQAASELASQARAGGISPGPVLPCLPRRHALGAALALALAGTGGAAQADCIRVGLLVQCASPANPVTPSYADASNNLEVTVTGTGSLGVIPPGGGTALSLTGSNVTVLNDGRIDPNPLGVNSAGSTGVFVGNSSAGVTRVNNRVTGTIVGVTPGVGGGSSRPSLLGMALAVQNGSGGTSYLTNAGMISSRDVDGTVTAAADKAVIAAYGGARVEFVNDRTGTIVRRVPFEAAAIPGQGPSFTYARTIPRRLPPSQGRHTPAPASPGPAVFLASARPAPPPPRAAPAPPAHPTPPLPLPPRVHCNRPPAPPTPSPTPRLLRPARPPSPP</sequence>
<dbReference type="AlphaFoldDB" id="A0A848NN72"/>
<feature type="non-terminal residue" evidence="3">
    <location>
        <position position="343"/>
    </location>
</feature>
<evidence type="ECO:0000313" key="3">
    <source>
        <dbReference type="EMBL" id="NMU92340.1"/>
    </source>
</evidence>
<comment type="caution">
    <text evidence="3">The sequence shown here is derived from an EMBL/GenBank/DDBJ whole genome shotgun (WGS) entry which is preliminary data.</text>
</comment>
<organism evidence="3 4">
    <name type="scientific">Achromobacter ruhlandii</name>
    <dbReference type="NCBI Taxonomy" id="72557"/>
    <lineage>
        <taxon>Bacteria</taxon>
        <taxon>Pseudomonadati</taxon>
        <taxon>Pseudomonadota</taxon>
        <taxon>Betaproteobacteria</taxon>
        <taxon>Burkholderiales</taxon>
        <taxon>Alcaligenaceae</taxon>
        <taxon>Achromobacter</taxon>
    </lineage>
</organism>
<reference evidence="3 4" key="1">
    <citation type="submission" date="2020-04" db="EMBL/GenBank/DDBJ databases">
        <title>Achromobacter ruhlandii genome sequencing and assembly.</title>
        <authorList>
            <person name="Martins R.C.R."/>
            <person name="Perdigao-Neto L.V."/>
            <person name="Levin A.S.S."/>
            <person name="Costa S.F."/>
        </authorList>
    </citation>
    <scope>NUCLEOTIDE SEQUENCE [LARGE SCALE GENOMIC DNA]</scope>
    <source>
        <strain evidence="3 4">9035ralo</strain>
    </source>
</reference>
<accession>A0A848NN72</accession>
<proteinExistence type="predicted"/>
<evidence type="ECO:0000313" key="4">
    <source>
        <dbReference type="Proteomes" id="UP000542405"/>
    </source>
</evidence>
<gene>
    <name evidence="3" type="ORF">HGQ98_22230</name>
</gene>
<feature type="region of interest" description="Disordered" evidence="1">
    <location>
        <begin position="249"/>
        <end position="343"/>
    </location>
</feature>
<protein>
    <recommendedName>
        <fullName evidence="2">ESPR domain-containing protein</fullName>
    </recommendedName>
</protein>
<dbReference type="Pfam" id="PF13018">
    <property type="entry name" value="ESPR"/>
    <property type="match status" value="1"/>
</dbReference>
<dbReference type="Proteomes" id="UP000542405">
    <property type="component" value="Unassembled WGS sequence"/>
</dbReference>